<dbReference type="OrthoDB" id="3224178at2759"/>
<feature type="domain" description="Protein kinase" evidence="1">
    <location>
        <begin position="82"/>
        <end position="424"/>
    </location>
</feature>
<name>A0A284RYR9_ARMOS</name>
<dbReference type="PROSITE" id="PS50011">
    <property type="entry name" value="PROTEIN_KINASE_DOM"/>
    <property type="match status" value="1"/>
</dbReference>
<sequence>MSDIEWPKTISEWRDRSWNPEGSRPYDLWKREPLRDFFRQNGYILWHSEHELGISTGSVELIPPSDAPRRPDGYTFVTRYQCQPGIVIYKANFGQVKNIHCTARTIHNQDVVIRLISIDGDATGDEHYKAIRRLSAGPTAFRGDNHALPLLNELEFNGLRFVVFPLLSIGGPWLPWYYNADEILDYLSQIFQGVKFCHDNLIAHLLCPLIVVADLDGDNILCNFQGHRTQPDGTFDLSIVGPFRSHFPVRYHINDFETAVCFDKDSDPASRKITGLPNVRVGRIGQYGREYAPEMLIDEPYCPFKADVWYLGRMLNFDMDTNIKGFVEKHLKAFREDFSFDEVFGKYFAQDTVQPEEIMQVFDEYTCKCNEVEGTFPNETMKLALSLLVMIAQMRLSNPALRPDMAQLLDTVLALRKSSSHEVLSDYIGIQQREVKWEKW</sequence>
<evidence type="ECO:0000259" key="1">
    <source>
        <dbReference type="PROSITE" id="PS50011"/>
    </source>
</evidence>
<dbReference type="SUPFAM" id="SSF56112">
    <property type="entry name" value="Protein kinase-like (PK-like)"/>
    <property type="match status" value="1"/>
</dbReference>
<dbReference type="STRING" id="47428.A0A284RYR9"/>
<dbReference type="Gene3D" id="1.10.510.10">
    <property type="entry name" value="Transferase(Phosphotransferase) domain 1"/>
    <property type="match status" value="1"/>
</dbReference>
<dbReference type="EMBL" id="FUEG01000021">
    <property type="protein sequence ID" value="SJL13908.1"/>
    <property type="molecule type" value="Genomic_DNA"/>
</dbReference>
<gene>
    <name evidence="2" type="ORF">ARMOST_17358</name>
</gene>
<dbReference type="OMA" id="CTARTIH"/>
<proteinExistence type="predicted"/>
<evidence type="ECO:0000313" key="2">
    <source>
        <dbReference type="EMBL" id="SJL13908.1"/>
    </source>
</evidence>
<dbReference type="GO" id="GO:0004672">
    <property type="term" value="F:protein kinase activity"/>
    <property type="evidence" value="ECO:0007669"/>
    <property type="project" value="InterPro"/>
</dbReference>
<protein>
    <recommendedName>
        <fullName evidence="1">Protein kinase domain-containing protein</fullName>
    </recommendedName>
</protein>
<keyword evidence="3" id="KW-1185">Reference proteome</keyword>
<dbReference type="InterPro" id="IPR000719">
    <property type="entry name" value="Prot_kinase_dom"/>
</dbReference>
<accession>A0A284RYR9</accession>
<reference evidence="3" key="1">
    <citation type="journal article" date="2017" name="Nat. Ecol. Evol.">
        <title>Genome expansion and lineage-specific genetic innovations in the forest pathogenic fungi Armillaria.</title>
        <authorList>
            <person name="Sipos G."/>
            <person name="Prasanna A.N."/>
            <person name="Walter M.C."/>
            <person name="O'Connor E."/>
            <person name="Balint B."/>
            <person name="Krizsan K."/>
            <person name="Kiss B."/>
            <person name="Hess J."/>
            <person name="Varga T."/>
            <person name="Slot J."/>
            <person name="Riley R."/>
            <person name="Boka B."/>
            <person name="Rigling D."/>
            <person name="Barry K."/>
            <person name="Lee J."/>
            <person name="Mihaltcheva S."/>
            <person name="LaButti K."/>
            <person name="Lipzen A."/>
            <person name="Waldron R."/>
            <person name="Moloney N.M."/>
            <person name="Sperisen C."/>
            <person name="Kredics L."/>
            <person name="Vagvoelgyi C."/>
            <person name="Patrignani A."/>
            <person name="Fitzpatrick D."/>
            <person name="Nagy I."/>
            <person name="Doyle S."/>
            <person name="Anderson J.B."/>
            <person name="Grigoriev I.V."/>
            <person name="Gueldener U."/>
            <person name="Muensterkoetter M."/>
            <person name="Nagy L.G."/>
        </authorList>
    </citation>
    <scope>NUCLEOTIDE SEQUENCE [LARGE SCALE GENOMIC DNA]</scope>
    <source>
        <strain evidence="3">C18/9</strain>
    </source>
</reference>
<dbReference type="GO" id="GO:0005524">
    <property type="term" value="F:ATP binding"/>
    <property type="evidence" value="ECO:0007669"/>
    <property type="project" value="InterPro"/>
</dbReference>
<dbReference type="Proteomes" id="UP000219338">
    <property type="component" value="Unassembled WGS sequence"/>
</dbReference>
<evidence type="ECO:0000313" key="3">
    <source>
        <dbReference type="Proteomes" id="UP000219338"/>
    </source>
</evidence>
<organism evidence="2 3">
    <name type="scientific">Armillaria ostoyae</name>
    <name type="common">Armillaria root rot fungus</name>
    <dbReference type="NCBI Taxonomy" id="47428"/>
    <lineage>
        <taxon>Eukaryota</taxon>
        <taxon>Fungi</taxon>
        <taxon>Dikarya</taxon>
        <taxon>Basidiomycota</taxon>
        <taxon>Agaricomycotina</taxon>
        <taxon>Agaricomycetes</taxon>
        <taxon>Agaricomycetidae</taxon>
        <taxon>Agaricales</taxon>
        <taxon>Marasmiineae</taxon>
        <taxon>Physalacriaceae</taxon>
        <taxon>Armillaria</taxon>
    </lineage>
</organism>
<dbReference type="AlphaFoldDB" id="A0A284RYR9"/>
<dbReference type="InterPro" id="IPR011009">
    <property type="entry name" value="Kinase-like_dom_sf"/>
</dbReference>